<sequence>MPAPKNAKSFRPSNTVKQVEISQANSTKKADGAQKKGQTGLSESLHKAAFSESWLAFEKRLFTLLEKPTSSKTAYLIAIFFVICILLSTLTFALSTLEEYEDNVGLAICEILFNVVFTAEFFLRLVSKLSCLNELISDPMAWIDLLAILPFYVELLSNTNDLEALRVARVFRIIKMSRYYYGSQILAKAMEMSVSALLVTMFFFLLMVILFGTCIYYTEAGEEPDSDGSFESIPAGIWYMMLMSTAGVGDAQPTTMLGRLVMVAAIISGIFFIAMPLAVIGNNFTTVWDEKERTLLFIALRTHVEDLGLEAEDVVGIFKNMDEDRSGTISYKEFKNALERLNIDFPKGCLKEVFISFDEEGDGDIPWRELCLAFFPNMDDLREENEQEMERLAAERENGGEITSGEMNSDGNGGEFQQVNNLLFDMNSPNLNPNSPKQKPDMLDFYDIKKNANKKGGKMTSSDTAQLLEQIQRNLTAQIDMTTRVEARVQKLEKKMEKVTSNYKQQTKDISQSMQQLLAANGVMFQQLEGIQAKEHAAAGVPPSVHQRGEVSVYDQGCGFNFP</sequence>
<dbReference type="SMART" id="SM00054">
    <property type="entry name" value="EFh"/>
    <property type="match status" value="2"/>
</dbReference>
<dbReference type="InterPro" id="IPR018247">
    <property type="entry name" value="EF_Hand_1_Ca_BS"/>
</dbReference>
<dbReference type="CDD" id="cd00051">
    <property type="entry name" value="EFh"/>
    <property type="match status" value="1"/>
</dbReference>
<keyword evidence="12" id="KW-0407">Ion channel</keyword>
<dbReference type="PANTHER" id="PTHR11537:SF254">
    <property type="entry name" value="POTASSIUM VOLTAGE-GATED CHANNEL PROTEIN SHAB"/>
    <property type="match status" value="1"/>
</dbReference>
<feature type="transmembrane region" description="Helical" evidence="15">
    <location>
        <begin position="230"/>
        <end position="248"/>
    </location>
</feature>
<evidence type="ECO:0000313" key="17">
    <source>
        <dbReference type="EMBL" id="KAK3234856.1"/>
    </source>
</evidence>
<evidence type="ECO:0000256" key="15">
    <source>
        <dbReference type="SAM" id="Phobius"/>
    </source>
</evidence>
<protein>
    <recommendedName>
        <fullName evidence="16">EF-hand domain-containing protein</fullName>
    </recommendedName>
</protein>
<dbReference type="Gene3D" id="1.10.238.10">
    <property type="entry name" value="EF-hand"/>
    <property type="match status" value="1"/>
</dbReference>
<keyword evidence="5" id="KW-0631">Potassium channel</keyword>
<dbReference type="Gene3D" id="1.10.287.70">
    <property type="match status" value="1"/>
</dbReference>
<evidence type="ECO:0000256" key="6">
    <source>
        <dbReference type="ARBA" id="ARBA00022837"/>
    </source>
</evidence>
<keyword evidence="7" id="KW-0851">Voltage-gated channel</keyword>
<evidence type="ECO:0000259" key="16">
    <source>
        <dbReference type="PROSITE" id="PS50222"/>
    </source>
</evidence>
<evidence type="ECO:0000313" key="18">
    <source>
        <dbReference type="Proteomes" id="UP001190700"/>
    </source>
</evidence>
<feature type="domain" description="EF-hand" evidence="16">
    <location>
        <begin position="345"/>
        <end position="380"/>
    </location>
</feature>
<feature type="transmembrane region" description="Helical" evidence="15">
    <location>
        <begin position="194"/>
        <end position="218"/>
    </location>
</feature>
<evidence type="ECO:0000256" key="7">
    <source>
        <dbReference type="ARBA" id="ARBA00022882"/>
    </source>
</evidence>
<dbReference type="PANTHER" id="PTHR11537">
    <property type="entry name" value="VOLTAGE-GATED POTASSIUM CHANNEL"/>
    <property type="match status" value="1"/>
</dbReference>
<dbReference type="Gene3D" id="1.20.120.350">
    <property type="entry name" value="Voltage-gated potassium channels. Chain C"/>
    <property type="match status" value="1"/>
</dbReference>
<dbReference type="Proteomes" id="UP001190700">
    <property type="component" value="Unassembled WGS sequence"/>
</dbReference>
<keyword evidence="11 15" id="KW-0472">Membrane</keyword>
<keyword evidence="13" id="KW-0175">Coiled coil</keyword>
<dbReference type="EMBL" id="LGRX02035440">
    <property type="protein sequence ID" value="KAK3234856.1"/>
    <property type="molecule type" value="Genomic_DNA"/>
</dbReference>
<dbReference type="GO" id="GO:0005509">
    <property type="term" value="F:calcium ion binding"/>
    <property type="evidence" value="ECO:0007669"/>
    <property type="project" value="InterPro"/>
</dbReference>
<keyword evidence="8" id="KW-0630">Potassium</keyword>
<keyword evidence="3" id="KW-0633">Potassium transport</keyword>
<organism evidence="17 18">
    <name type="scientific">Cymbomonas tetramitiformis</name>
    <dbReference type="NCBI Taxonomy" id="36881"/>
    <lineage>
        <taxon>Eukaryota</taxon>
        <taxon>Viridiplantae</taxon>
        <taxon>Chlorophyta</taxon>
        <taxon>Pyramimonadophyceae</taxon>
        <taxon>Pyramimonadales</taxon>
        <taxon>Pyramimonadaceae</taxon>
        <taxon>Cymbomonas</taxon>
    </lineage>
</organism>
<feature type="compositionally biased region" description="Polar residues" evidence="14">
    <location>
        <begin position="11"/>
        <end position="27"/>
    </location>
</feature>
<evidence type="ECO:0000256" key="5">
    <source>
        <dbReference type="ARBA" id="ARBA00022826"/>
    </source>
</evidence>
<comment type="subcellular location">
    <subcellularLocation>
        <location evidence="1">Membrane</location>
        <topology evidence="1">Multi-pass membrane protein</topology>
    </subcellularLocation>
</comment>
<dbReference type="AlphaFoldDB" id="A0AAE0BE83"/>
<dbReference type="InterPro" id="IPR028325">
    <property type="entry name" value="VG_K_chnl"/>
</dbReference>
<keyword evidence="2" id="KW-0813">Transport</keyword>
<dbReference type="Pfam" id="PF13499">
    <property type="entry name" value="EF-hand_7"/>
    <property type="match status" value="1"/>
</dbReference>
<feature type="domain" description="EF-hand" evidence="16">
    <location>
        <begin position="309"/>
        <end position="344"/>
    </location>
</feature>
<accession>A0AAE0BE83</accession>
<evidence type="ECO:0000256" key="9">
    <source>
        <dbReference type="ARBA" id="ARBA00022989"/>
    </source>
</evidence>
<name>A0AAE0BE83_9CHLO</name>
<feature type="transmembrane region" description="Helical" evidence="15">
    <location>
        <begin position="103"/>
        <end position="123"/>
    </location>
</feature>
<evidence type="ECO:0000256" key="11">
    <source>
        <dbReference type="ARBA" id="ARBA00023136"/>
    </source>
</evidence>
<dbReference type="GO" id="GO:0005249">
    <property type="term" value="F:voltage-gated potassium channel activity"/>
    <property type="evidence" value="ECO:0007669"/>
    <property type="project" value="InterPro"/>
</dbReference>
<keyword evidence="18" id="KW-1185">Reference proteome</keyword>
<evidence type="ECO:0000256" key="13">
    <source>
        <dbReference type="SAM" id="Coils"/>
    </source>
</evidence>
<dbReference type="Pfam" id="PF00520">
    <property type="entry name" value="Ion_trans"/>
    <property type="match status" value="1"/>
</dbReference>
<evidence type="ECO:0000256" key="1">
    <source>
        <dbReference type="ARBA" id="ARBA00004141"/>
    </source>
</evidence>
<feature type="transmembrane region" description="Helical" evidence="15">
    <location>
        <begin position="260"/>
        <end position="281"/>
    </location>
</feature>
<proteinExistence type="predicted"/>
<evidence type="ECO:0000256" key="4">
    <source>
        <dbReference type="ARBA" id="ARBA00022692"/>
    </source>
</evidence>
<keyword evidence="10" id="KW-0406">Ion transport</keyword>
<gene>
    <name evidence="17" type="ORF">CYMTET_54909</name>
</gene>
<dbReference type="SUPFAM" id="SSF81324">
    <property type="entry name" value="Voltage-gated potassium channels"/>
    <property type="match status" value="1"/>
</dbReference>
<dbReference type="GO" id="GO:0001508">
    <property type="term" value="P:action potential"/>
    <property type="evidence" value="ECO:0007669"/>
    <property type="project" value="TreeGrafter"/>
</dbReference>
<dbReference type="PRINTS" id="PR00169">
    <property type="entry name" value="KCHANNEL"/>
</dbReference>
<evidence type="ECO:0000256" key="8">
    <source>
        <dbReference type="ARBA" id="ARBA00022958"/>
    </source>
</evidence>
<dbReference type="GO" id="GO:0008076">
    <property type="term" value="C:voltage-gated potassium channel complex"/>
    <property type="evidence" value="ECO:0007669"/>
    <property type="project" value="InterPro"/>
</dbReference>
<dbReference type="InterPro" id="IPR002048">
    <property type="entry name" value="EF_hand_dom"/>
</dbReference>
<evidence type="ECO:0000256" key="3">
    <source>
        <dbReference type="ARBA" id="ARBA00022538"/>
    </source>
</evidence>
<evidence type="ECO:0000256" key="12">
    <source>
        <dbReference type="ARBA" id="ARBA00023303"/>
    </source>
</evidence>
<dbReference type="InterPro" id="IPR011992">
    <property type="entry name" value="EF-hand-dom_pair"/>
</dbReference>
<evidence type="ECO:0000256" key="10">
    <source>
        <dbReference type="ARBA" id="ARBA00023065"/>
    </source>
</evidence>
<dbReference type="InterPro" id="IPR005821">
    <property type="entry name" value="Ion_trans_dom"/>
</dbReference>
<dbReference type="InterPro" id="IPR027359">
    <property type="entry name" value="Volt_channel_dom_sf"/>
</dbReference>
<evidence type="ECO:0000256" key="14">
    <source>
        <dbReference type="SAM" id="MobiDB-lite"/>
    </source>
</evidence>
<feature type="coiled-coil region" evidence="13">
    <location>
        <begin position="482"/>
        <end position="509"/>
    </location>
</feature>
<feature type="region of interest" description="Disordered" evidence="14">
    <location>
        <begin position="1"/>
        <end position="38"/>
    </location>
</feature>
<comment type="caution">
    <text evidence="17">The sequence shown here is derived from an EMBL/GenBank/DDBJ whole genome shotgun (WGS) entry which is preliminary data.</text>
</comment>
<dbReference type="PROSITE" id="PS00018">
    <property type="entry name" value="EF_HAND_1"/>
    <property type="match status" value="1"/>
</dbReference>
<keyword evidence="9 15" id="KW-1133">Transmembrane helix</keyword>
<feature type="transmembrane region" description="Helical" evidence="15">
    <location>
        <begin position="74"/>
        <end position="97"/>
    </location>
</feature>
<reference evidence="17 18" key="1">
    <citation type="journal article" date="2015" name="Genome Biol. Evol.">
        <title>Comparative Genomics of a Bacterivorous Green Alga Reveals Evolutionary Causalities and Consequences of Phago-Mixotrophic Mode of Nutrition.</title>
        <authorList>
            <person name="Burns J.A."/>
            <person name="Paasch A."/>
            <person name="Narechania A."/>
            <person name="Kim E."/>
        </authorList>
    </citation>
    <scope>NUCLEOTIDE SEQUENCE [LARGE SCALE GENOMIC DNA]</scope>
    <source>
        <strain evidence="17 18">PLY_AMNH</strain>
    </source>
</reference>
<keyword evidence="6" id="KW-0106">Calcium</keyword>
<evidence type="ECO:0000256" key="2">
    <source>
        <dbReference type="ARBA" id="ARBA00022448"/>
    </source>
</evidence>
<keyword evidence="4 15" id="KW-0812">Transmembrane</keyword>
<dbReference type="SUPFAM" id="SSF47473">
    <property type="entry name" value="EF-hand"/>
    <property type="match status" value="1"/>
</dbReference>
<dbReference type="PROSITE" id="PS50222">
    <property type="entry name" value="EF_HAND_2"/>
    <property type="match status" value="2"/>
</dbReference>